<protein>
    <submittedName>
        <fullName evidence="2">F-box/RNI-like superfamily protein</fullName>
    </submittedName>
</protein>
<dbReference type="Pfam" id="PF00646">
    <property type="entry name" value="F-box"/>
    <property type="match status" value="1"/>
</dbReference>
<name>A0AAV8DKL6_9POAL</name>
<dbReference type="PANTHER" id="PTHR32141">
    <property type="match status" value="1"/>
</dbReference>
<dbReference type="EMBL" id="JAMFTS010000004">
    <property type="protein sequence ID" value="KAJ4768565.1"/>
    <property type="molecule type" value="Genomic_DNA"/>
</dbReference>
<feature type="domain" description="F-box" evidence="1">
    <location>
        <begin position="4"/>
        <end position="40"/>
    </location>
</feature>
<gene>
    <name evidence="2" type="ORF">LUZ62_078940</name>
</gene>
<evidence type="ECO:0000313" key="3">
    <source>
        <dbReference type="Proteomes" id="UP001140206"/>
    </source>
</evidence>
<dbReference type="Gene3D" id="1.20.1280.50">
    <property type="match status" value="1"/>
</dbReference>
<dbReference type="InterPro" id="IPR036047">
    <property type="entry name" value="F-box-like_dom_sf"/>
</dbReference>
<reference evidence="2" key="1">
    <citation type="submission" date="2022-08" db="EMBL/GenBank/DDBJ databases">
        <authorList>
            <person name="Marques A."/>
        </authorList>
    </citation>
    <scope>NUCLEOTIDE SEQUENCE</scope>
    <source>
        <strain evidence="2">RhyPub2mFocal</strain>
        <tissue evidence="2">Leaves</tissue>
    </source>
</reference>
<accession>A0AAV8DKL6</accession>
<dbReference type="PROSITE" id="PS50181">
    <property type="entry name" value="FBOX"/>
    <property type="match status" value="1"/>
</dbReference>
<dbReference type="InterPro" id="IPR032675">
    <property type="entry name" value="LRR_dom_sf"/>
</dbReference>
<dbReference type="Gene3D" id="3.80.10.10">
    <property type="entry name" value="Ribonuclease Inhibitor"/>
    <property type="match status" value="1"/>
</dbReference>
<proteinExistence type="predicted"/>
<comment type="caution">
    <text evidence="2">The sequence shown here is derived from an EMBL/GenBank/DDBJ whole genome shotgun (WGS) entry which is preliminary data.</text>
</comment>
<dbReference type="InterPro" id="IPR001810">
    <property type="entry name" value="F-box_dom"/>
</dbReference>
<dbReference type="SUPFAM" id="SSF81383">
    <property type="entry name" value="F-box domain"/>
    <property type="match status" value="1"/>
</dbReference>
<sequence>MSGTDRISSLPSELIVSILCRLPLKDAIRTSALARSWRHLWTFRAGLHLGWCGDPLGDTRSIKGDYPVASSWIDRVHHIVSSLRGPLLHFDLYERFCPDQSPLLQRLLDLLLQKGSVQTLGLLLPSYVSDRVVLHLPSFHSLQRLALSRCRVVLPTAFQGLERLSTLTLQHVQISNDDLNLLIHISNNLTAFKGVDLVASEDHPYSIKFNLPLLRFLEFGINNSVDKVEVVSAPCLEQASILSYTFPSIEKVAAVTVGSVTSLVMVSSLNLGLNVLKSLSLASLPSYFTFPRVRRLKLYLNVRAMDKRTYHAFIWLLRSMPSLIVLHLKLGDYLIDTNGNDILMRELLLKKQDGLSCLKQTLKCVRIDTWNLNHLMTGITSVKFFLLNARVLKLMEVVYWTGSEVEPSMVEEIEKAKVTTSSKAKVVVIHGIKNVTVDVK</sequence>
<keyword evidence="3" id="KW-1185">Reference proteome</keyword>
<dbReference type="CDD" id="cd22160">
    <property type="entry name" value="F-box_AtFBL13-like"/>
    <property type="match status" value="1"/>
</dbReference>
<evidence type="ECO:0000313" key="2">
    <source>
        <dbReference type="EMBL" id="KAJ4768565.1"/>
    </source>
</evidence>
<organism evidence="2 3">
    <name type="scientific">Rhynchospora pubera</name>
    <dbReference type="NCBI Taxonomy" id="906938"/>
    <lineage>
        <taxon>Eukaryota</taxon>
        <taxon>Viridiplantae</taxon>
        <taxon>Streptophyta</taxon>
        <taxon>Embryophyta</taxon>
        <taxon>Tracheophyta</taxon>
        <taxon>Spermatophyta</taxon>
        <taxon>Magnoliopsida</taxon>
        <taxon>Liliopsida</taxon>
        <taxon>Poales</taxon>
        <taxon>Cyperaceae</taxon>
        <taxon>Cyperoideae</taxon>
        <taxon>Rhynchosporeae</taxon>
        <taxon>Rhynchospora</taxon>
    </lineage>
</organism>
<dbReference type="SUPFAM" id="SSF52047">
    <property type="entry name" value="RNI-like"/>
    <property type="match status" value="1"/>
</dbReference>
<dbReference type="Proteomes" id="UP001140206">
    <property type="component" value="Chromosome 4"/>
</dbReference>
<dbReference type="AlphaFoldDB" id="A0AAV8DKL6"/>
<dbReference type="InterPro" id="IPR055411">
    <property type="entry name" value="LRR_FXL15/At3g58940/PEG3-like"/>
</dbReference>
<evidence type="ECO:0000259" key="1">
    <source>
        <dbReference type="PROSITE" id="PS50181"/>
    </source>
</evidence>
<dbReference type="PANTHER" id="PTHR32141:SF179">
    <property type="entry name" value="F-BOX DOMAIN-CONTAINING PROTEIN"/>
    <property type="match status" value="1"/>
</dbReference>
<dbReference type="InterPro" id="IPR053781">
    <property type="entry name" value="F-box_AtFBL13-like"/>
</dbReference>
<dbReference type="Pfam" id="PF24758">
    <property type="entry name" value="LRR_At5g56370"/>
    <property type="match status" value="1"/>
</dbReference>
<dbReference type="InterPro" id="IPR055302">
    <property type="entry name" value="F-box_dom-containing"/>
</dbReference>